<dbReference type="InterPro" id="IPR005532">
    <property type="entry name" value="SUMF_dom"/>
</dbReference>
<gene>
    <name evidence="3" type="ORF">UFOPK2766_01702</name>
</gene>
<dbReference type="InterPro" id="IPR042095">
    <property type="entry name" value="SUMF_sf"/>
</dbReference>
<feature type="compositionally biased region" description="Polar residues" evidence="1">
    <location>
        <begin position="26"/>
        <end position="40"/>
    </location>
</feature>
<protein>
    <submittedName>
        <fullName evidence="3">Unannotated protein</fullName>
    </submittedName>
</protein>
<feature type="domain" description="Sulfatase-modifying factor enzyme-like" evidence="2">
    <location>
        <begin position="49"/>
        <end position="324"/>
    </location>
</feature>
<dbReference type="GO" id="GO:0120147">
    <property type="term" value="F:formylglycine-generating oxidase activity"/>
    <property type="evidence" value="ECO:0007669"/>
    <property type="project" value="TreeGrafter"/>
</dbReference>
<dbReference type="PANTHER" id="PTHR23150:SF19">
    <property type="entry name" value="FORMYLGLYCINE-GENERATING ENZYME"/>
    <property type="match status" value="1"/>
</dbReference>
<name>A0A6J6TYH1_9ZZZZ</name>
<feature type="compositionally biased region" description="Basic and acidic residues" evidence="1">
    <location>
        <begin position="10"/>
        <end position="20"/>
    </location>
</feature>
<feature type="region of interest" description="Disordered" evidence="1">
    <location>
        <begin position="1"/>
        <end position="40"/>
    </location>
</feature>
<dbReference type="Pfam" id="PF03781">
    <property type="entry name" value="FGE-sulfatase"/>
    <property type="match status" value="1"/>
</dbReference>
<dbReference type="InterPro" id="IPR016187">
    <property type="entry name" value="CTDL_fold"/>
</dbReference>
<dbReference type="Gene3D" id="3.90.1580.10">
    <property type="entry name" value="paralog of FGE (formylglycine-generating enzyme)"/>
    <property type="match status" value="1"/>
</dbReference>
<dbReference type="PANTHER" id="PTHR23150">
    <property type="entry name" value="SULFATASE MODIFYING FACTOR 1, 2"/>
    <property type="match status" value="1"/>
</dbReference>
<organism evidence="3">
    <name type="scientific">freshwater metagenome</name>
    <dbReference type="NCBI Taxonomy" id="449393"/>
    <lineage>
        <taxon>unclassified sequences</taxon>
        <taxon>metagenomes</taxon>
        <taxon>ecological metagenomes</taxon>
    </lineage>
</organism>
<evidence type="ECO:0000259" key="2">
    <source>
        <dbReference type="Pfam" id="PF03781"/>
    </source>
</evidence>
<dbReference type="InterPro" id="IPR051043">
    <property type="entry name" value="Sulfatase_Mod_Factor_Kinase"/>
</dbReference>
<dbReference type="EMBL" id="CAEZYU010000088">
    <property type="protein sequence ID" value="CAB4751814.1"/>
    <property type="molecule type" value="Genomic_DNA"/>
</dbReference>
<dbReference type="SUPFAM" id="SSF56436">
    <property type="entry name" value="C-type lectin-like"/>
    <property type="match status" value="1"/>
</dbReference>
<accession>A0A6J6TYH1</accession>
<evidence type="ECO:0000313" key="3">
    <source>
        <dbReference type="EMBL" id="CAB4751814.1"/>
    </source>
</evidence>
<dbReference type="AlphaFoldDB" id="A0A6J6TYH1"/>
<reference evidence="3" key="1">
    <citation type="submission" date="2020-05" db="EMBL/GenBank/DDBJ databases">
        <authorList>
            <person name="Chiriac C."/>
            <person name="Salcher M."/>
            <person name="Ghai R."/>
            <person name="Kavagutti S V."/>
        </authorList>
    </citation>
    <scope>NUCLEOTIDE SEQUENCE</scope>
</reference>
<sequence length="325" mass="34906">MTQPCCSPSAHDRPSEERVAEALLGSSATEEGGNTAQPTVASPALNGVFVSVPAGSFTMGSEESAYPADGEGPIRQVSLGAFEISATAVTNAEFGDFVAASGWVTESEREGSSFVFGGLLPDDFPPTQGVAAAPWWRLVEGANWQHPEGAQSSVADRMDHPVVHVTWEDAVAFCQWAGARLPTEAEWECAARGGLEGKRYPWGDEREPDGQHRMNVFQGDFPSRNTAADGYAGTAPVDSYEPNGFGLFNTCGNVWEWCADFFDPAFHLTGPRQDPCGPPRGTHRVMRGGSYLCHESYCWRYRVSARSANTAQSSAGNIGFRVARS</sequence>
<proteinExistence type="predicted"/>
<evidence type="ECO:0000256" key="1">
    <source>
        <dbReference type="SAM" id="MobiDB-lite"/>
    </source>
</evidence>